<dbReference type="GO" id="GO:0042162">
    <property type="term" value="F:telomeric DNA binding"/>
    <property type="evidence" value="ECO:0007669"/>
    <property type="project" value="TreeGrafter"/>
</dbReference>
<proteinExistence type="predicted"/>
<dbReference type="InterPro" id="IPR011990">
    <property type="entry name" value="TPR-like_helical_dom_sf"/>
</dbReference>
<keyword evidence="5" id="KW-1185">Reference proteome</keyword>
<dbReference type="AlphaFoldDB" id="A0A4T0G1R2"/>
<evidence type="ECO:0000259" key="3">
    <source>
        <dbReference type="SMART" id="SM00670"/>
    </source>
</evidence>
<evidence type="ECO:0000256" key="1">
    <source>
        <dbReference type="SAM" id="Coils"/>
    </source>
</evidence>
<comment type="caution">
    <text evidence="4">The sequence shown here is derived from an EMBL/GenBank/DDBJ whole genome shotgun (WGS) entry which is preliminary data.</text>
</comment>
<dbReference type="Gene3D" id="3.40.50.1010">
    <property type="entry name" value="5'-nuclease"/>
    <property type="match status" value="1"/>
</dbReference>
<gene>
    <name evidence="4" type="ORF">E3P99_00184</name>
</gene>
<feature type="compositionally biased region" description="Polar residues" evidence="2">
    <location>
        <begin position="783"/>
        <end position="793"/>
    </location>
</feature>
<feature type="compositionally biased region" description="Low complexity" evidence="2">
    <location>
        <begin position="31"/>
        <end position="41"/>
    </location>
</feature>
<dbReference type="EMBL" id="SPNW01000002">
    <property type="protein sequence ID" value="TIA93316.1"/>
    <property type="molecule type" value="Genomic_DNA"/>
</dbReference>
<feature type="compositionally biased region" description="Low complexity" evidence="2">
    <location>
        <begin position="520"/>
        <end position="540"/>
    </location>
</feature>
<feature type="domain" description="PIN" evidence="3">
    <location>
        <begin position="944"/>
        <end position="1148"/>
    </location>
</feature>
<accession>A0A4T0G1R2</accession>
<feature type="region of interest" description="Disordered" evidence="2">
    <location>
        <begin position="267"/>
        <end position="300"/>
    </location>
</feature>
<keyword evidence="1" id="KW-0175">Coiled coil</keyword>
<feature type="compositionally biased region" description="Basic and acidic residues" evidence="2">
    <location>
        <begin position="1"/>
        <end position="17"/>
    </location>
</feature>
<dbReference type="GO" id="GO:0000184">
    <property type="term" value="P:nuclear-transcribed mRNA catabolic process, nonsense-mediated decay"/>
    <property type="evidence" value="ECO:0007669"/>
    <property type="project" value="TreeGrafter"/>
</dbReference>
<dbReference type="GO" id="GO:0005697">
    <property type="term" value="C:telomerase holoenzyme complex"/>
    <property type="evidence" value="ECO:0007669"/>
    <property type="project" value="TreeGrafter"/>
</dbReference>
<dbReference type="CDD" id="cd09880">
    <property type="entry name" value="PIN_Smg5-6-like"/>
    <property type="match status" value="1"/>
</dbReference>
<feature type="region of interest" description="Disordered" evidence="2">
    <location>
        <begin position="763"/>
        <end position="798"/>
    </location>
</feature>
<protein>
    <recommendedName>
        <fullName evidence="3">PIN domain-containing protein</fullName>
    </recommendedName>
</protein>
<feature type="compositionally biased region" description="Low complexity" evidence="2">
    <location>
        <begin position="490"/>
        <end position="500"/>
    </location>
</feature>
<dbReference type="SMART" id="SM00670">
    <property type="entry name" value="PINc"/>
    <property type="match status" value="1"/>
</dbReference>
<feature type="compositionally biased region" description="Low complexity" evidence="2">
    <location>
        <begin position="885"/>
        <end position="894"/>
    </location>
</feature>
<evidence type="ECO:0000313" key="4">
    <source>
        <dbReference type="EMBL" id="TIA93316.1"/>
    </source>
</evidence>
<feature type="compositionally biased region" description="Basic and acidic residues" evidence="2">
    <location>
        <begin position="42"/>
        <end position="53"/>
    </location>
</feature>
<dbReference type="Gene3D" id="1.25.40.10">
    <property type="entry name" value="Tetratricopeptide repeat domain"/>
    <property type="match status" value="1"/>
</dbReference>
<dbReference type="Pfam" id="PF10373">
    <property type="entry name" value="EST1_DNA_bind"/>
    <property type="match status" value="1"/>
</dbReference>
<feature type="region of interest" description="Disordered" evidence="2">
    <location>
        <begin position="1"/>
        <end position="84"/>
    </location>
</feature>
<evidence type="ECO:0000313" key="5">
    <source>
        <dbReference type="Proteomes" id="UP000310189"/>
    </source>
</evidence>
<feature type="compositionally biased region" description="Polar residues" evidence="2">
    <location>
        <begin position="541"/>
        <end position="556"/>
    </location>
</feature>
<dbReference type="InterPro" id="IPR018834">
    <property type="entry name" value="DNA/RNA-bd_Est1-type"/>
</dbReference>
<evidence type="ECO:0000256" key="2">
    <source>
        <dbReference type="SAM" id="MobiDB-lite"/>
    </source>
</evidence>
<dbReference type="PANTHER" id="PTHR15696">
    <property type="entry name" value="SMG-7 SUPPRESSOR WITH MORPHOLOGICAL EFFECT ON GENITALIA PROTEIN 7"/>
    <property type="match status" value="1"/>
</dbReference>
<organism evidence="4 5">
    <name type="scientific">Wallemia hederae</name>
    <dbReference type="NCBI Taxonomy" id="1540922"/>
    <lineage>
        <taxon>Eukaryota</taxon>
        <taxon>Fungi</taxon>
        <taxon>Dikarya</taxon>
        <taxon>Basidiomycota</taxon>
        <taxon>Wallemiomycotina</taxon>
        <taxon>Wallemiomycetes</taxon>
        <taxon>Wallemiales</taxon>
        <taxon>Wallemiaceae</taxon>
        <taxon>Wallemia</taxon>
    </lineage>
</organism>
<feature type="region of interest" description="Disordered" evidence="2">
    <location>
        <begin position="657"/>
        <end position="678"/>
    </location>
</feature>
<dbReference type="GO" id="GO:0070034">
    <property type="term" value="F:telomerase RNA binding"/>
    <property type="evidence" value="ECO:0007669"/>
    <property type="project" value="TreeGrafter"/>
</dbReference>
<dbReference type="PANTHER" id="PTHR15696:SF0">
    <property type="entry name" value="TELOMERASE-BINDING PROTEIN EST1A"/>
    <property type="match status" value="1"/>
</dbReference>
<feature type="coiled-coil region" evidence="1">
    <location>
        <begin position="902"/>
        <end position="929"/>
    </location>
</feature>
<dbReference type="InterPro" id="IPR045153">
    <property type="entry name" value="Est1/Ebs1-like"/>
</dbReference>
<dbReference type="SUPFAM" id="SSF48452">
    <property type="entry name" value="TPR-like"/>
    <property type="match status" value="1"/>
</dbReference>
<dbReference type="InterPro" id="IPR002716">
    <property type="entry name" value="PIN_dom"/>
</dbReference>
<feature type="compositionally biased region" description="Polar residues" evidence="2">
    <location>
        <begin position="663"/>
        <end position="673"/>
    </location>
</feature>
<reference evidence="4 5" key="1">
    <citation type="submission" date="2019-03" db="EMBL/GenBank/DDBJ databases">
        <title>Sequencing 23 genomes of Wallemia ichthyophaga.</title>
        <authorList>
            <person name="Gostincar C."/>
        </authorList>
    </citation>
    <scope>NUCLEOTIDE SEQUENCE [LARGE SCALE GENOMIC DNA]</scope>
    <source>
        <strain evidence="4 5">EXF-5753</strain>
    </source>
</reference>
<dbReference type="OrthoDB" id="2017974at2759"/>
<dbReference type="Proteomes" id="UP000310189">
    <property type="component" value="Unassembled WGS sequence"/>
</dbReference>
<feature type="compositionally biased region" description="Polar residues" evidence="2">
    <location>
        <begin position="267"/>
        <end position="281"/>
    </location>
</feature>
<name>A0A4T0G1R2_9BASI</name>
<feature type="region of interest" description="Disordered" evidence="2">
    <location>
        <begin position="1099"/>
        <end position="1134"/>
    </location>
</feature>
<sequence>MSKNKLLFDPKRHDPLKFSHVNKKKSADGYSLSTTSSALDDSFSREHYKDKEKQRKKRRDARSQSSHDSKSSNNSNSKKSKDEPTSAFLVQLKRAYRDIMDTENKLIDERRLAITVSSKISLFGQKSNDDLNWIRLVNKHKAWVPVLSRFSLLTLHSLADAYHSFLATSLAPHTPTSLHALPQKYNIPTRLWQNAFHGLLEKMRSSLNPNNPNSILDHLSDFVYHAYAFYANLLEEPVLAPFKASWIEALGDLARYRMAVASIESATGNGGSPNTLPTQFATPAPSSPAQPRIDDSQPDMHHADVASVGLPALRSGGFDIEDRHLWRQVAREWYGQGLRDMPGTGRLQHHLGILCRNSQDPDQDLRALYHLCKALTTSHPYPTARETLLSLFDPELQSARKVQDKATDLFTHAHGLLFTRIELDSFPKAHERLLDHLKAERSQLPEVVWIMMAVVNIASLLQYGQDDNILKRTAAFNDDTTKRQKQLHTSSSNPSLNSGSAFNSPVPPVPALPQAIMMHSNNRTGSNSNLLSSSPKSNHSFENLSTNRPGSSASTRSGGGEDDVLLSLNKEGMSEEYSTSKTVFEHAQELTFSILKLLLDNPTSNLPGSPLNPYITVIMTYFTTILKQASVLTLLEKRIPWMELSRFLSKTFPNRSKLDKGAKSSNGTPQGPQLSRLVSGAPLPEDWCLRGMEWVGRRVYERGFWKSRTGATSTGASYSGAPPPVTGSLLQSEMDVLSDHLSILNNAAGGTTSQDGLIESDDEEELHKGVSGLGLHDDDDNQRVNNTSTTTKPNDLDSPLKLAERRMARLAFSSTMLTRLVQGFDLVSVDQDQDRIEFVVRGDLYDKMETWRAEEERQREDELRRLEDLYQHDSGSDIDSDEFSDISSVSSAIDSDGEDEEIRQLKLRRKELRSLVREQKENENAVKQKGEKSSIVDAVVPGYTTLVFDTNVMLSSIEYIQAFIESEAWLCVVPLAVITELDGLSKTDSAIGNAAILATSYLDAAIENSKSLKVRTTVHKFLAHSDIPQIQTSKNNFLNDLTMRYEDYAAGGGMDGFEEKKTLDDVILDAAKWQNDNWVDRQTSYNAFSLNSPPHSPALSSSTFSPTLSHAVPSPVKSTSSPFKPPPAKRSMPPSKVALVTYDRNLRLKSHAVGVTSVDESEFGKLYKKIYGASNG</sequence>
<feature type="compositionally biased region" description="Polar residues" evidence="2">
    <location>
        <begin position="1099"/>
        <end position="1108"/>
    </location>
</feature>
<feature type="compositionally biased region" description="Basic and acidic residues" evidence="2">
    <location>
        <begin position="61"/>
        <end position="70"/>
    </location>
</feature>
<dbReference type="Pfam" id="PF13638">
    <property type="entry name" value="PIN_4"/>
    <property type="match status" value="1"/>
</dbReference>
<feature type="region of interest" description="Disordered" evidence="2">
    <location>
        <begin position="870"/>
        <end position="897"/>
    </location>
</feature>
<feature type="region of interest" description="Disordered" evidence="2">
    <location>
        <begin position="480"/>
        <end position="564"/>
    </location>
</feature>